<accession>A0A0N1PHH3</accession>
<evidence type="ECO:0000256" key="1">
    <source>
        <dbReference type="ARBA" id="ARBA00011764"/>
    </source>
</evidence>
<evidence type="ECO:0000256" key="2">
    <source>
        <dbReference type="ARBA" id="ARBA00016807"/>
    </source>
</evidence>
<dbReference type="Proteomes" id="UP000053240">
    <property type="component" value="Unassembled WGS sequence"/>
</dbReference>
<evidence type="ECO:0000259" key="6">
    <source>
        <dbReference type="Pfam" id="PF13873"/>
    </source>
</evidence>
<comment type="subunit">
    <text evidence="1">Self-associates forming complexes of several hundred monomers.</text>
</comment>
<dbReference type="InterPro" id="IPR028002">
    <property type="entry name" value="Myb_DNA-bind_5"/>
</dbReference>
<dbReference type="AlphaFoldDB" id="A0A0N1PHH3"/>
<feature type="domain" description="Myb/SANT-like DNA-binding" evidence="6">
    <location>
        <begin position="17"/>
        <end position="85"/>
    </location>
</feature>
<dbReference type="OrthoDB" id="7274909at2759"/>
<keyword evidence="3" id="KW-0805">Transcription regulation</keyword>
<proteinExistence type="predicted"/>
<evidence type="ECO:0000256" key="4">
    <source>
        <dbReference type="ARBA" id="ARBA00023163"/>
    </source>
</evidence>
<evidence type="ECO:0000256" key="3">
    <source>
        <dbReference type="ARBA" id="ARBA00023015"/>
    </source>
</evidence>
<evidence type="ECO:0000313" key="8">
    <source>
        <dbReference type="Proteomes" id="UP000053240"/>
    </source>
</evidence>
<dbReference type="KEGG" id="pmac:106709290"/>
<dbReference type="InParanoid" id="A0A0N1PHH3"/>
<evidence type="ECO:0000313" key="7">
    <source>
        <dbReference type="EMBL" id="KPJ16426.1"/>
    </source>
</evidence>
<keyword evidence="8" id="KW-1185">Reference proteome</keyword>
<name>A0A0N1PHH3_PAPMA</name>
<evidence type="ECO:0000256" key="5">
    <source>
        <dbReference type="ARBA" id="ARBA00025466"/>
    </source>
</evidence>
<keyword evidence="4" id="KW-0804">Transcription</keyword>
<protein>
    <recommendedName>
        <fullName evidence="2">Regulatory protein zeste</fullName>
    </recommendedName>
</protein>
<dbReference type="EMBL" id="KQ460226">
    <property type="protein sequence ID" value="KPJ16426.1"/>
    <property type="molecule type" value="Genomic_DNA"/>
</dbReference>
<comment type="function">
    <text evidence="5">Involved in transvection phenomena (= synapsis-dependent gene expression), where the synaptic pairing of chromosomes carrying genes with which zeste interacts influences the expression of these genes. Zeste binds to DNA and stimulates transcription from a nearby promoter.</text>
</comment>
<reference evidence="7 8" key="1">
    <citation type="journal article" date="2015" name="Nat. Commun.">
        <title>Outbred genome sequencing and CRISPR/Cas9 gene editing in butterflies.</title>
        <authorList>
            <person name="Li X."/>
            <person name="Fan D."/>
            <person name="Zhang W."/>
            <person name="Liu G."/>
            <person name="Zhang L."/>
            <person name="Zhao L."/>
            <person name="Fang X."/>
            <person name="Chen L."/>
            <person name="Dong Y."/>
            <person name="Chen Y."/>
            <person name="Ding Y."/>
            <person name="Zhao R."/>
            <person name="Feng M."/>
            <person name="Zhu Y."/>
            <person name="Feng Y."/>
            <person name="Jiang X."/>
            <person name="Zhu D."/>
            <person name="Xiang H."/>
            <person name="Feng X."/>
            <person name="Li S."/>
            <person name="Wang J."/>
            <person name="Zhang G."/>
            <person name="Kronforst M.R."/>
            <person name="Wang W."/>
        </authorList>
    </citation>
    <scope>NUCLEOTIDE SEQUENCE [LARGE SCALE GENOMIC DNA]</scope>
    <source>
        <strain evidence="7">Ya'a_city_454_Pm</strain>
        <tissue evidence="7">Whole body</tissue>
    </source>
</reference>
<organism evidence="7 8">
    <name type="scientific">Papilio machaon</name>
    <name type="common">Old World swallowtail butterfly</name>
    <dbReference type="NCBI Taxonomy" id="76193"/>
    <lineage>
        <taxon>Eukaryota</taxon>
        <taxon>Metazoa</taxon>
        <taxon>Ecdysozoa</taxon>
        <taxon>Arthropoda</taxon>
        <taxon>Hexapoda</taxon>
        <taxon>Insecta</taxon>
        <taxon>Pterygota</taxon>
        <taxon>Neoptera</taxon>
        <taxon>Endopterygota</taxon>
        <taxon>Lepidoptera</taxon>
        <taxon>Glossata</taxon>
        <taxon>Ditrysia</taxon>
        <taxon>Papilionoidea</taxon>
        <taxon>Papilionidae</taxon>
        <taxon>Papilioninae</taxon>
        <taxon>Papilio</taxon>
    </lineage>
</organism>
<gene>
    <name evidence="7" type="ORF">RR48_05505</name>
</gene>
<sequence length="255" mass="28924">MADIDDSEIPESAGRVSRPSFVQVKAIVEFMEKHPDLAHRKQKDSMSNERFKSLWMELSNIVNDLQGTTKSVKGWIKFWSDKRRSITLKQKQIAEGRSTDPLTVLELRILDLTPNIKHTKRKSSVKQEACNGDDVAMENIFRKDEDVGFPSSANRLLSTDTDERHMNVMEKLVDVMDQQALALSQMAEATLNSSKALEQIAEASHKQAMAVNRLAGTFETINASVFDVRNAVISIDYTMKRCYSTQHRQNSNIFT</sequence>
<dbReference type="Pfam" id="PF13873">
    <property type="entry name" value="Myb_DNA-bind_5"/>
    <property type="match status" value="1"/>
</dbReference>